<accession>A0A919L3Q0</accession>
<dbReference type="AlphaFoldDB" id="A0A919L3Q0"/>
<name>A0A919L3Q0_9ACTN</name>
<dbReference type="EMBL" id="BNAT01000001">
    <property type="protein sequence ID" value="GHH81566.1"/>
    <property type="molecule type" value="Genomic_DNA"/>
</dbReference>
<gene>
    <name evidence="1" type="ORF">GCM10017771_03800</name>
</gene>
<organism evidence="1 2">
    <name type="scientific">Streptomyces capitiformicae</name>
    <dbReference type="NCBI Taxonomy" id="2014920"/>
    <lineage>
        <taxon>Bacteria</taxon>
        <taxon>Bacillati</taxon>
        <taxon>Actinomycetota</taxon>
        <taxon>Actinomycetes</taxon>
        <taxon>Kitasatosporales</taxon>
        <taxon>Streptomycetaceae</taxon>
        <taxon>Streptomyces</taxon>
    </lineage>
</organism>
<sequence>MTDSVAHDRLREICDAIVHVPFDPHLFEHRVVDLARLKERTADSCLDLAARIVADADRTA</sequence>
<dbReference type="RefSeq" id="WP_189780572.1">
    <property type="nucleotide sequence ID" value="NZ_BNAT01000001.1"/>
</dbReference>
<protein>
    <submittedName>
        <fullName evidence="1">Uncharacterized protein</fullName>
    </submittedName>
</protein>
<reference evidence="1" key="2">
    <citation type="submission" date="2020-09" db="EMBL/GenBank/DDBJ databases">
        <authorList>
            <person name="Sun Q."/>
            <person name="Zhou Y."/>
        </authorList>
    </citation>
    <scope>NUCLEOTIDE SEQUENCE</scope>
    <source>
        <strain evidence="1">CGMCC 4.7403</strain>
    </source>
</reference>
<reference evidence="1" key="1">
    <citation type="journal article" date="2014" name="Int. J. Syst. Evol. Microbiol.">
        <title>Complete genome sequence of Corynebacterium casei LMG S-19264T (=DSM 44701T), isolated from a smear-ripened cheese.</title>
        <authorList>
            <consortium name="US DOE Joint Genome Institute (JGI-PGF)"/>
            <person name="Walter F."/>
            <person name="Albersmeier A."/>
            <person name="Kalinowski J."/>
            <person name="Ruckert C."/>
        </authorList>
    </citation>
    <scope>NUCLEOTIDE SEQUENCE</scope>
    <source>
        <strain evidence="1">CGMCC 4.7403</strain>
    </source>
</reference>
<dbReference type="Proteomes" id="UP000603227">
    <property type="component" value="Unassembled WGS sequence"/>
</dbReference>
<comment type="caution">
    <text evidence="1">The sequence shown here is derived from an EMBL/GenBank/DDBJ whole genome shotgun (WGS) entry which is preliminary data.</text>
</comment>
<keyword evidence="2" id="KW-1185">Reference proteome</keyword>
<proteinExistence type="predicted"/>
<evidence type="ECO:0000313" key="2">
    <source>
        <dbReference type="Proteomes" id="UP000603227"/>
    </source>
</evidence>
<evidence type="ECO:0000313" key="1">
    <source>
        <dbReference type="EMBL" id="GHH81566.1"/>
    </source>
</evidence>